<organism evidence="1 2">
    <name type="scientific">Paraburkholderia caribensis MBA4</name>
    <dbReference type="NCBI Taxonomy" id="1323664"/>
    <lineage>
        <taxon>Bacteria</taxon>
        <taxon>Pseudomonadati</taxon>
        <taxon>Pseudomonadota</taxon>
        <taxon>Betaproteobacteria</taxon>
        <taxon>Burkholderiales</taxon>
        <taxon>Burkholderiaceae</taxon>
        <taxon>Paraburkholderia</taxon>
    </lineage>
</organism>
<dbReference type="EMBL" id="CP012748">
    <property type="protein sequence ID" value="ALL70104.1"/>
    <property type="molecule type" value="Genomic_DNA"/>
</dbReference>
<name>A0A0P0RMM7_9BURK</name>
<reference evidence="1 2" key="1">
    <citation type="journal article" date="2014" name="Genome Announc.">
        <title>Draft Genome Sequence of the Haloacid-Degrading Burkholderia caribensis Strain MBA4.</title>
        <authorList>
            <person name="Pan Y."/>
            <person name="Kong K.F."/>
            <person name="Tsang J.S."/>
        </authorList>
    </citation>
    <scope>NUCLEOTIDE SEQUENCE [LARGE SCALE GENOMIC DNA]</scope>
    <source>
        <strain evidence="1 2">MBA4</strain>
        <plasmid evidence="2">Plasmid</plasmid>
    </source>
</reference>
<proteinExistence type="predicted"/>
<dbReference type="Proteomes" id="UP000019146">
    <property type="component" value="Plasmid unnamed"/>
</dbReference>
<sequence>MTDVENGLPCHDVFPKVEPVSGDDCTRVVLRRRWYRTA</sequence>
<evidence type="ECO:0000313" key="2">
    <source>
        <dbReference type="Proteomes" id="UP000019146"/>
    </source>
</evidence>
<accession>A0A0P0RMM7</accession>
<gene>
    <name evidence="1" type="ORF">K788_0001540</name>
</gene>
<geneLocation type="plasmid" evidence="2"/>
<evidence type="ECO:0000313" key="1">
    <source>
        <dbReference type="EMBL" id="ALL70104.1"/>
    </source>
</evidence>
<protein>
    <submittedName>
        <fullName evidence="1">Uncharacterized protein</fullName>
    </submittedName>
</protein>
<dbReference type="KEGG" id="bcai:K788_0001540"/>
<dbReference type="AlphaFoldDB" id="A0A0P0RMM7"/>
<keyword evidence="1" id="KW-0614">Plasmid</keyword>